<keyword evidence="2" id="KW-1185">Reference proteome</keyword>
<comment type="caution">
    <text evidence="1">The sequence shown here is derived from an EMBL/GenBank/DDBJ whole genome shotgun (WGS) entry which is preliminary data.</text>
</comment>
<dbReference type="RefSeq" id="WP_160801368.1">
    <property type="nucleotide sequence ID" value="NZ_WUUL01000005.1"/>
</dbReference>
<proteinExistence type="predicted"/>
<dbReference type="Proteomes" id="UP000430692">
    <property type="component" value="Unassembled WGS sequence"/>
</dbReference>
<evidence type="ECO:0000313" key="2">
    <source>
        <dbReference type="Proteomes" id="UP000430692"/>
    </source>
</evidence>
<accession>A0A6I4VU26</accession>
<organism evidence="1 2">
    <name type="scientific">Shimazuella alba</name>
    <dbReference type="NCBI Taxonomy" id="2690964"/>
    <lineage>
        <taxon>Bacteria</taxon>
        <taxon>Bacillati</taxon>
        <taxon>Bacillota</taxon>
        <taxon>Bacilli</taxon>
        <taxon>Bacillales</taxon>
        <taxon>Thermoactinomycetaceae</taxon>
        <taxon>Shimazuella</taxon>
    </lineage>
</organism>
<gene>
    <name evidence="1" type="ORF">GSM42_09870</name>
</gene>
<dbReference type="EMBL" id="WUUL01000005">
    <property type="protein sequence ID" value="MXQ54018.1"/>
    <property type="molecule type" value="Genomic_DNA"/>
</dbReference>
<evidence type="ECO:0000313" key="1">
    <source>
        <dbReference type="EMBL" id="MXQ54018.1"/>
    </source>
</evidence>
<name>A0A6I4VU26_9BACL</name>
<reference evidence="1 2" key="1">
    <citation type="submission" date="2019-12" db="EMBL/GenBank/DDBJ databases">
        <title>Whole-genome analyses of novel actinobacteria.</title>
        <authorList>
            <person name="Sahin N."/>
            <person name="Saygin H."/>
        </authorList>
    </citation>
    <scope>NUCLEOTIDE SEQUENCE [LARGE SCALE GENOMIC DNA]</scope>
    <source>
        <strain evidence="1 2">KC615</strain>
    </source>
</reference>
<sequence length="66" mass="7396">MPVTFRQGRSEVLVGELSQDAAGDHHLPESRRSQHLAVVLRHQVVKLLPGSDRSVSSQPRWDRTGK</sequence>
<protein>
    <submittedName>
        <fullName evidence="1">Uncharacterized protein</fullName>
    </submittedName>
</protein>
<dbReference type="AlphaFoldDB" id="A0A6I4VU26"/>